<gene>
    <name evidence="1" type="ORF">QWZ14_01935</name>
</gene>
<evidence type="ECO:0000313" key="2">
    <source>
        <dbReference type="Proteomes" id="UP001529369"/>
    </source>
</evidence>
<dbReference type="Proteomes" id="UP001529369">
    <property type="component" value="Unassembled WGS sequence"/>
</dbReference>
<proteinExistence type="predicted"/>
<dbReference type="EMBL" id="JAUFPN010000015">
    <property type="protein sequence ID" value="MDN3563137.1"/>
    <property type="molecule type" value="Genomic_DNA"/>
</dbReference>
<reference evidence="2" key="1">
    <citation type="journal article" date="2019" name="Int. J. Syst. Evol. Microbiol.">
        <title>The Global Catalogue of Microorganisms (GCM) 10K type strain sequencing project: providing services to taxonomists for standard genome sequencing and annotation.</title>
        <authorList>
            <consortium name="The Broad Institute Genomics Platform"/>
            <consortium name="The Broad Institute Genome Sequencing Center for Infectious Disease"/>
            <person name="Wu L."/>
            <person name="Ma J."/>
        </authorList>
    </citation>
    <scope>NUCLEOTIDE SEQUENCE [LARGE SCALE GENOMIC DNA]</scope>
    <source>
        <strain evidence="2">CECT 7131</strain>
    </source>
</reference>
<protein>
    <submittedName>
        <fullName evidence="1">Uncharacterized protein</fullName>
    </submittedName>
</protein>
<comment type="caution">
    <text evidence="1">The sequence shown here is derived from an EMBL/GenBank/DDBJ whole genome shotgun (WGS) entry which is preliminary data.</text>
</comment>
<accession>A0ABT8A090</accession>
<keyword evidence="2" id="KW-1185">Reference proteome</keyword>
<evidence type="ECO:0000313" key="1">
    <source>
        <dbReference type="EMBL" id="MDN3563137.1"/>
    </source>
</evidence>
<name>A0ABT8A090_9PROT</name>
<dbReference type="RefSeq" id="WP_290314871.1">
    <property type="nucleotide sequence ID" value="NZ_JAUFPN010000015.1"/>
</dbReference>
<organism evidence="1 2">
    <name type="scientific">Paeniroseomonas aquatica</name>
    <dbReference type="NCBI Taxonomy" id="373043"/>
    <lineage>
        <taxon>Bacteria</taxon>
        <taxon>Pseudomonadati</taxon>
        <taxon>Pseudomonadota</taxon>
        <taxon>Alphaproteobacteria</taxon>
        <taxon>Acetobacterales</taxon>
        <taxon>Acetobacteraceae</taxon>
        <taxon>Paeniroseomonas</taxon>
    </lineage>
</organism>
<sequence length="62" mass="6670">MRDPARQAERLLAIRLRYTINTTLDDRGITTSAAFGAAVGLPAGEAVNLLNRRQWCAGDVAA</sequence>